<evidence type="ECO:0000313" key="1">
    <source>
        <dbReference type="EMBL" id="GGI22659.1"/>
    </source>
</evidence>
<organism evidence="1 2">
    <name type="scientific">Pedobacter mendelii</name>
    <dbReference type="NCBI Taxonomy" id="1908240"/>
    <lineage>
        <taxon>Bacteria</taxon>
        <taxon>Pseudomonadati</taxon>
        <taxon>Bacteroidota</taxon>
        <taxon>Sphingobacteriia</taxon>
        <taxon>Sphingobacteriales</taxon>
        <taxon>Sphingobacteriaceae</taxon>
        <taxon>Pedobacter</taxon>
    </lineage>
</organism>
<keyword evidence="2" id="KW-1185">Reference proteome</keyword>
<dbReference type="Proteomes" id="UP000645390">
    <property type="component" value="Unassembled WGS sequence"/>
</dbReference>
<protein>
    <submittedName>
        <fullName evidence="1">Uncharacterized protein</fullName>
    </submittedName>
</protein>
<reference evidence="2" key="1">
    <citation type="journal article" date="2019" name="Int. J. Syst. Evol. Microbiol.">
        <title>The Global Catalogue of Microorganisms (GCM) 10K type strain sequencing project: providing services to taxonomists for standard genome sequencing and annotation.</title>
        <authorList>
            <consortium name="The Broad Institute Genomics Platform"/>
            <consortium name="The Broad Institute Genome Sequencing Center for Infectious Disease"/>
            <person name="Wu L."/>
            <person name="Ma J."/>
        </authorList>
    </citation>
    <scope>NUCLEOTIDE SEQUENCE [LARGE SCALE GENOMIC DNA]</scope>
    <source>
        <strain evidence="2">CCM 8939</strain>
    </source>
</reference>
<gene>
    <name evidence="1" type="ORF">GCM10008119_03750</name>
</gene>
<evidence type="ECO:0000313" key="2">
    <source>
        <dbReference type="Proteomes" id="UP000645390"/>
    </source>
</evidence>
<comment type="caution">
    <text evidence="1">The sequence shown here is derived from an EMBL/GenBank/DDBJ whole genome shotgun (WGS) entry which is preliminary data.</text>
</comment>
<sequence length="74" mass="8124">MDAKKYFSISASDARLELDNKISVPGRKEAGNTEPDAEASTEAVWIFQLPASTNPDKLHFFLDGTRVSVGLIKK</sequence>
<dbReference type="RefSeq" id="WP_188411559.1">
    <property type="nucleotide sequence ID" value="NZ_BMDJ01000001.1"/>
</dbReference>
<proteinExistence type="predicted"/>
<accession>A0ABQ2BC31</accession>
<name>A0ABQ2BC31_9SPHI</name>
<dbReference type="EMBL" id="BMDJ01000001">
    <property type="protein sequence ID" value="GGI22659.1"/>
    <property type="molecule type" value="Genomic_DNA"/>
</dbReference>